<accession>A0ABT0MRR9</accession>
<gene>
    <name evidence="1" type="ORF">MFP26_07480</name>
</gene>
<name>A0ABT0MRR9_9GAMM</name>
<dbReference type="RefSeq" id="WP_249244220.1">
    <property type="nucleotide sequence ID" value="NZ_JAKPBZ010000108.1"/>
</dbReference>
<keyword evidence="2" id="KW-1185">Reference proteome</keyword>
<evidence type="ECO:0000313" key="2">
    <source>
        <dbReference type="Proteomes" id="UP001203069"/>
    </source>
</evidence>
<reference evidence="1 2" key="1">
    <citation type="submission" date="2022-02" db="EMBL/GenBank/DDBJ databases">
        <title>Description of Brenneria tiliae sp. nov. isolated from symptomatic Tilia x moltkei and Tilia x europaea trees in the UK.</title>
        <authorList>
            <person name="Kile H."/>
        </authorList>
    </citation>
    <scope>NUCLEOTIDE SEQUENCE [LARGE SCALE GENOMIC DNA]</scope>
    <source>
        <strain evidence="1 2">MC1SB4.1</strain>
    </source>
</reference>
<organism evidence="1 2">
    <name type="scientific">Brenneria tiliae</name>
    <dbReference type="NCBI Taxonomy" id="2914984"/>
    <lineage>
        <taxon>Bacteria</taxon>
        <taxon>Pseudomonadati</taxon>
        <taxon>Pseudomonadota</taxon>
        <taxon>Gammaproteobacteria</taxon>
        <taxon>Enterobacterales</taxon>
        <taxon>Pectobacteriaceae</taxon>
        <taxon>Brenneria</taxon>
    </lineage>
</organism>
<sequence length="158" mass="17941">MTSSQSSVLSSPFRINLEQQRKRAKALRDAIRQSHPEAIARFSRYHPGLTPAQLAERPHTPKQLFHTLTEHHDPLPWLGDIMLDDIIDGLRLAPEPALSLDAASGVLSLTEVGRALLANRLDWMNCYPAERWLGGVRIDGGQRGWRWHQRSQKLVLTR</sequence>
<protein>
    <submittedName>
        <fullName evidence="1">Uncharacterized protein</fullName>
    </submittedName>
</protein>
<comment type="caution">
    <text evidence="1">The sequence shown here is derived from an EMBL/GenBank/DDBJ whole genome shotgun (WGS) entry which is preliminary data.</text>
</comment>
<evidence type="ECO:0000313" key="1">
    <source>
        <dbReference type="EMBL" id="MCL2892535.1"/>
    </source>
</evidence>
<dbReference type="Proteomes" id="UP001203069">
    <property type="component" value="Unassembled WGS sequence"/>
</dbReference>
<proteinExistence type="predicted"/>
<dbReference type="EMBL" id="JAKPBZ010000108">
    <property type="protein sequence ID" value="MCL2892535.1"/>
    <property type="molecule type" value="Genomic_DNA"/>
</dbReference>